<dbReference type="NCBIfam" id="TIGR02870">
    <property type="entry name" value="spore_II_D"/>
    <property type="match status" value="1"/>
</dbReference>
<evidence type="ECO:0000313" key="3">
    <source>
        <dbReference type="EMBL" id="OOM71047.1"/>
    </source>
</evidence>
<dbReference type="OrthoDB" id="9794671at2"/>
<keyword evidence="1" id="KW-0472">Membrane</keyword>
<protein>
    <submittedName>
        <fullName evidence="3">Amidase enhancer</fullName>
    </submittedName>
</protein>
<evidence type="ECO:0000256" key="1">
    <source>
        <dbReference type="SAM" id="Phobius"/>
    </source>
</evidence>
<accession>A0A1S8SZU0</accession>
<keyword evidence="1" id="KW-1133">Transmembrane helix</keyword>
<dbReference type="InterPro" id="IPR013693">
    <property type="entry name" value="SpoIID/LytB_N"/>
</dbReference>
<dbReference type="NCBIfam" id="TIGR02669">
    <property type="entry name" value="SpoIID_LytB"/>
    <property type="match status" value="1"/>
</dbReference>
<dbReference type="InterPro" id="IPR013486">
    <property type="entry name" value="SpoIID/LytB"/>
</dbReference>
<dbReference type="RefSeq" id="WP_077849928.1">
    <property type="nucleotide sequence ID" value="NZ_LZZM01000234.1"/>
</dbReference>
<proteinExistence type="predicted"/>
<dbReference type="EMBL" id="LZZM01000234">
    <property type="protein sequence ID" value="OOM71047.1"/>
    <property type="molecule type" value="Genomic_DNA"/>
</dbReference>
<organism evidence="3 4">
    <name type="scientific">Clostridium puniceum</name>
    <dbReference type="NCBI Taxonomy" id="29367"/>
    <lineage>
        <taxon>Bacteria</taxon>
        <taxon>Bacillati</taxon>
        <taxon>Bacillota</taxon>
        <taxon>Clostridia</taxon>
        <taxon>Eubacteriales</taxon>
        <taxon>Clostridiaceae</taxon>
        <taxon>Clostridium</taxon>
    </lineage>
</organism>
<keyword evidence="1" id="KW-0812">Transmembrane</keyword>
<dbReference type="Proteomes" id="UP000190890">
    <property type="component" value="Unassembled WGS sequence"/>
</dbReference>
<dbReference type="InterPro" id="IPR014225">
    <property type="entry name" value="Spore_II_D_firmicutes"/>
</dbReference>
<reference evidence="3 4" key="1">
    <citation type="submission" date="2016-05" db="EMBL/GenBank/DDBJ databases">
        <title>Microbial solvent formation.</title>
        <authorList>
            <person name="Poehlein A."/>
            <person name="Montoya Solano J.D."/>
            <person name="Flitsch S."/>
            <person name="Krabben P."/>
            <person name="Duerre P."/>
            <person name="Daniel R."/>
        </authorList>
    </citation>
    <scope>NUCLEOTIDE SEQUENCE [LARGE SCALE GENOMIC DNA]</scope>
    <source>
        <strain evidence="3 4">DSM 2619</strain>
    </source>
</reference>
<dbReference type="PANTHER" id="PTHR30032:SF4">
    <property type="entry name" value="AMIDASE ENHANCER"/>
    <property type="match status" value="1"/>
</dbReference>
<dbReference type="STRING" id="29367.CLPUN_50390"/>
<name>A0A1S8SZU0_9CLOT</name>
<dbReference type="InterPro" id="IPR051922">
    <property type="entry name" value="Bact_Sporulation_Assoc"/>
</dbReference>
<evidence type="ECO:0000313" key="4">
    <source>
        <dbReference type="Proteomes" id="UP000190890"/>
    </source>
</evidence>
<comment type="caution">
    <text evidence="3">The sequence shown here is derived from an EMBL/GenBank/DDBJ whole genome shotgun (WGS) entry which is preliminary data.</text>
</comment>
<dbReference type="GO" id="GO:0030435">
    <property type="term" value="P:sporulation resulting in formation of a cellular spore"/>
    <property type="evidence" value="ECO:0007669"/>
    <property type="project" value="InterPro"/>
</dbReference>
<feature type="domain" description="Sporulation stage II protein D amidase enhancer LytB N-terminal" evidence="2">
    <location>
        <begin position="77"/>
        <end position="183"/>
    </location>
</feature>
<sequence length="356" mass="40105">MKTIILKGLNIKLKRLSTNIKTITIMTLIIFAILIVLPVIFLGSGKESINVFNLSNDNIIKSSEITFPASGKVRLYHKKDDTIEEMDLEDYIMGVVASEVPANFNEEALKAQAVAARTFYMNRRKNPCKDAKNKNGEICDTTNCQVYMSKAERMSKWSKSEAESNWNKIQKAVLDTKGQILTYEESALEYPQFFAISSGKTEDAKDVFSVDVPYLKSEESKGEEIAPKYKTTLEVPISEFINKINSKYENANLKKGNLSSAIKVESYTEAGSVKEIKIGREVIKGTDFRTLFNLNSTNFKFEFRDNIVKINCIGYGHGVGMSQWGANAMGKSGSKYDEILKHYYNGVEIQEIKYTP</sequence>
<feature type="transmembrane region" description="Helical" evidence="1">
    <location>
        <begin position="20"/>
        <end position="43"/>
    </location>
</feature>
<dbReference type="AlphaFoldDB" id="A0A1S8SZU0"/>
<keyword evidence="4" id="KW-1185">Reference proteome</keyword>
<gene>
    <name evidence="3" type="primary">lytB_8</name>
    <name evidence="3" type="ORF">CLPUN_50390</name>
</gene>
<dbReference type="PANTHER" id="PTHR30032">
    <property type="entry name" value="N-ACETYLMURAMOYL-L-ALANINE AMIDASE-RELATED"/>
    <property type="match status" value="1"/>
</dbReference>
<evidence type="ECO:0000259" key="2">
    <source>
        <dbReference type="Pfam" id="PF08486"/>
    </source>
</evidence>
<dbReference type="GO" id="GO:0030288">
    <property type="term" value="C:outer membrane-bounded periplasmic space"/>
    <property type="evidence" value="ECO:0007669"/>
    <property type="project" value="TreeGrafter"/>
</dbReference>
<dbReference type="Pfam" id="PF08486">
    <property type="entry name" value="SpoIID"/>
    <property type="match status" value="1"/>
</dbReference>